<dbReference type="EMBL" id="CP014691">
    <property type="protein sequence ID" value="AQS88481.1"/>
    <property type="molecule type" value="Genomic_DNA"/>
</dbReference>
<proteinExistence type="predicted"/>
<keyword evidence="3" id="KW-1185">Reference proteome</keyword>
<sequence length="219" mass="24692">MSSTSSLLHSSRASQTPGRNAFFPDNKDLEIYHDFAVELGAPPNHQMCRYRGIRAQHLVFLGESGTYAWARMDAMARQRWPELPVAGKVAADETVLASLPERIIYQFLAGGRSPGVAVDLHQPIDDTSDDFRADIALRCRDAAHFIEVVGCCARDRVVRNAVEKRGLIRTEQRERFYEGHGIQPTMIFVDDFARPQELKAQCKALIERVLRDAEGRKKP</sequence>
<gene>
    <name evidence="2" type="ORF">A0U93_11660</name>
</gene>
<name>A0A1U9KRJ3_9PROT</name>
<dbReference type="RefSeq" id="WP_077807513.1">
    <property type="nucleotide sequence ID" value="NZ_BJXS01000006.1"/>
</dbReference>
<evidence type="ECO:0000256" key="1">
    <source>
        <dbReference type="SAM" id="MobiDB-lite"/>
    </source>
</evidence>
<reference evidence="2 3" key="1">
    <citation type="submission" date="2016-03" db="EMBL/GenBank/DDBJ databases">
        <title>Acetic acid bacteria sequencing.</title>
        <authorList>
            <person name="Brandt J."/>
            <person name="Jakob F."/>
            <person name="Vogel R.F."/>
        </authorList>
    </citation>
    <scope>NUCLEOTIDE SEQUENCE [LARGE SCALE GENOMIC DNA]</scope>
    <source>
        <strain evidence="2 3">NBRC 101099</strain>
    </source>
</reference>
<dbReference type="AlphaFoldDB" id="A0A1U9KRJ3"/>
<dbReference type="Proteomes" id="UP000188604">
    <property type="component" value="Chromosome"/>
</dbReference>
<feature type="compositionally biased region" description="Low complexity" evidence="1">
    <location>
        <begin position="1"/>
        <end position="14"/>
    </location>
</feature>
<dbReference type="KEGG" id="nch:A0U93_11660"/>
<evidence type="ECO:0000313" key="3">
    <source>
        <dbReference type="Proteomes" id="UP000188604"/>
    </source>
</evidence>
<protein>
    <submittedName>
        <fullName evidence="2">Uncharacterized protein</fullName>
    </submittedName>
</protein>
<organism evidence="2 3">
    <name type="scientific">Neoasaia chiangmaiensis</name>
    <dbReference type="NCBI Taxonomy" id="320497"/>
    <lineage>
        <taxon>Bacteria</taxon>
        <taxon>Pseudomonadati</taxon>
        <taxon>Pseudomonadota</taxon>
        <taxon>Alphaproteobacteria</taxon>
        <taxon>Acetobacterales</taxon>
        <taxon>Acetobacteraceae</taxon>
        <taxon>Neoasaia</taxon>
    </lineage>
</organism>
<accession>A0A1U9KRJ3</accession>
<dbReference type="OrthoDB" id="7264407at2"/>
<feature type="region of interest" description="Disordered" evidence="1">
    <location>
        <begin position="1"/>
        <end position="21"/>
    </location>
</feature>
<evidence type="ECO:0000313" key="2">
    <source>
        <dbReference type="EMBL" id="AQS88481.1"/>
    </source>
</evidence>